<keyword evidence="3" id="KW-1185">Reference proteome</keyword>
<sequence>MRSITPSRSHVPQELLKLRPTIQNPTYSVGATYPFPPYIIVVRSDGSSTGEATIMDGGKKGSKSQAKAADERKDRRSATGISGEPKKGGYGGKFTWSGDKRFSDEVMVKGAIDAKDPNFED</sequence>
<reference evidence="2 3" key="2">
    <citation type="journal article" date="2017" name="Nature">
        <title>The Apostasia genome and the evolution of orchids.</title>
        <authorList>
            <person name="Zhang G.Q."/>
            <person name="Liu K.W."/>
            <person name="Li Z."/>
            <person name="Lohaus R."/>
            <person name="Hsiao Y.Y."/>
            <person name="Niu S.C."/>
            <person name="Wang J.Y."/>
            <person name="Lin Y.C."/>
            <person name="Xu Q."/>
            <person name="Chen L.J."/>
            <person name="Yoshida K."/>
            <person name="Fujiwara S."/>
            <person name="Wang Z.W."/>
            <person name="Zhang Y.Q."/>
            <person name="Mitsuda N."/>
            <person name="Wang M."/>
            <person name="Liu G.H."/>
            <person name="Pecoraro L."/>
            <person name="Huang H.X."/>
            <person name="Xiao X.J."/>
            <person name="Lin M."/>
            <person name="Wu X.Y."/>
            <person name="Wu W.L."/>
            <person name="Chen Y.Y."/>
            <person name="Chang S.B."/>
            <person name="Sakamoto S."/>
            <person name="Ohme-Takagi M."/>
            <person name="Yagi M."/>
            <person name="Zeng S.J."/>
            <person name="Shen C.Y."/>
            <person name="Yeh C.M."/>
            <person name="Luo Y.B."/>
            <person name="Tsai W.C."/>
            <person name="Van de Peer Y."/>
            <person name="Liu Z.J."/>
        </authorList>
    </citation>
    <scope>NUCLEOTIDE SEQUENCE [LARGE SCALE GENOMIC DNA]</scope>
    <source>
        <tissue evidence="2">The whole plant</tissue>
    </source>
</reference>
<feature type="region of interest" description="Disordered" evidence="1">
    <location>
        <begin position="49"/>
        <end position="95"/>
    </location>
</feature>
<reference evidence="2 3" key="1">
    <citation type="journal article" date="2016" name="Sci. Rep.">
        <title>The Dendrobium catenatum Lindl. genome sequence provides insights into polysaccharide synthase, floral development and adaptive evolution.</title>
        <authorList>
            <person name="Zhang G.Q."/>
            <person name="Xu Q."/>
            <person name="Bian C."/>
            <person name="Tsai W.C."/>
            <person name="Yeh C.M."/>
            <person name="Liu K.W."/>
            <person name="Yoshida K."/>
            <person name="Zhang L.S."/>
            <person name="Chang S.B."/>
            <person name="Chen F."/>
            <person name="Shi Y."/>
            <person name="Su Y.Y."/>
            <person name="Zhang Y.Q."/>
            <person name="Chen L.J."/>
            <person name="Yin Y."/>
            <person name="Lin M."/>
            <person name="Huang H."/>
            <person name="Deng H."/>
            <person name="Wang Z.W."/>
            <person name="Zhu S.L."/>
            <person name="Zhao X."/>
            <person name="Deng C."/>
            <person name="Niu S.C."/>
            <person name="Huang J."/>
            <person name="Wang M."/>
            <person name="Liu G.H."/>
            <person name="Yang H.J."/>
            <person name="Xiao X.J."/>
            <person name="Hsiao Y.Y."/>
            <person name="Wu W.L."/>
            <person name="Chen Y.Y."/>
            <person name="Mitsuda N."/>
            <person name="Ohme-Takagi M."/>
            <person name="Luo Y.B."/>
            <person name="Van de Peer Y."/>
            <person name="Liu Z.J."/>
        </authorList>
    </citation>
    <scope>NUCLEOTIDE SEQUENCE [LARGE SCALE GENOMIC DNA]</scope>
    <source>
        <tissue evidence="2">The whole plant</tissue>
    </source>
</reference>
<gene>
    <name evidence="2" type="ORF">MA16_Dca019835</name>
</gene>
<name>A0A2I0X6Q9_9ASPA</name>
<proteinExistence type="predicted"/>
<dbReference type="Proteomes" id="UP000233837">
    <property type="component" value="Unassembled WGS sequence"/>
</dbReference>
<dbReference type="EMBL" id="KZ502087">
    <property type="protein sequence ID" value="PKU83608.1"/>
    <property type="molecule type" value="Genomic_DNA"/>
</dbReference>
<evidence type="ECO:0000313" key="2">
    <source>
        <dbReference type="EMBL" id="PKU83608.1"/>
    </source>
</evidence>
<dbReference type="AlphaFoldDB" id="A0A2I0X6Q9"/>
<dbReference type="OrthoDB" id="781057at2759"/>
<dbReference type="STRING" id="906689.A0A2I0X6Q9"/>
<evidence type="ECO:0000256" key="1">
    <source>
        <dbReference type="SAM" id="MobiDB-lite"/>
    </source>
</evidence>
<feature type="compositionally biased region" description="Basic and acidic residues" evidence="1">
    <location>
        <begin position="68"/>
        <end position="77"/>
    </location>
</feature>
<evidence type="ECO:0000313" key="3">
    <source>
        <dbReference type="Proteomes" id="UP000233837"/>
    </source>
</evidence>
<accession>A0A2I0X6Q9</accession>
<protein>
    <submittedName>
        <fullName evidence="2">Uncharacterized protein</fullName>
    </submittedName>
</protein>
<organism evidence="2 3">
    <name type="scientific">Dendrobium catenatum</name>
    <dbReference type="NCBI Taxonomy" id="906689"/>
    <lineage>
        <taxon>Eukaryota</taxon>
        <taxon>Viridiplantae</taxon>
        <taxon>Streptophyta</taxon>
        <taxon>Embryophyta</taxon>
        <taxon>Tracheophyta</taxon>
        <taxon>Spermatophyta</taxon>
        <taxon>Magnoliopsida</taxon>
        <taxon>Liliopsida</taxon>
        <taxon>Asparagales</taxon>
        <taxon>Orchidaceae</taxon>
        <taxon>Epidendroideae</taxon>
        <taxon>Malaxideae</taxon>
        <taxon>Dendrobiinae</taxon>
        <taxon>Dendrobium</taxon>
    </lineage>
</organism>